<reference evidence="3" key="1">
    <citation type="submission" date="2016-10" db="EMBL/GenBank/DDBJ databases">
        <authorList>
            <person name="Varghese N."/>
            <person name="Submissions S."/>
        </authorList>
    </citation>
    <scope>NUCLEOTIDE SEQUENCE [LARGE SCALE GENOMIC DNA]</scope>
    <source>
        <strain evidence="3">DSM 22361</strain>
    </source>
</reference>
<name>A0A1H5XQ88_9SPHI</name>
<sequence>MKITLLLVVLALFCGTSSAQVTSYTFDPNNLNKRLVAQLDSIYKEDQDTRMQIVQAQQAGVSRDSLLAMVEVAKKKDLSNIDFMVKFIDKHGWLGPEVVGIQGVQSMFLVIQHADLSIQKKYYPLILKAEQEGKMLSSNVAILEDRMAIREGRPQQYGSQFRTDEASGKNILYPVEDVDQLDDFRKSRGLPPMKDYLPNWTIADYRADLAKSEAFLKSISSRK</sequence>
<organism evidence="2 3">
    <name type="scientific">Sphingobacterium lactis</name>
    <dbReference type="NCBI Taxonomy" id="797291"/>
    <lineage>
        <taxon>Bacteria</taxon>
        <taxon>Pseudomonadati</taxon>
        <taxon>Bacteroidota</taxon>
        <taxon>Sphingobacteriia</taxon>
        <taxon>Sphingobacteriales</taxon>
        <taxon>Sphingobacteriaceae</taxon>
        <taxon>Sphingobacterium</taxon>
    </lineage>
</organism>
<protein>
    <submittedName>
        <fullName evidence="2">Uncharacterized protein</fullName>
    </submittedName>
</protein>
<evidence type="ECO:0000256" key="1">
    <source>
        <dbReference type="SAM" id="SignalP"/>
    </source>
</evidence>
<keyword evidence="3" id="KW-1185">Reference proteome</keyword>
<proteinExistence type="predicted"/>
<gene>
    <name evidence="2" type="ORF">SAMN05421877_10584</name>
</gene>
<keyword evidence="1" id="KW-0732">Signal</keyword>
<dbReference type="InterPro" id="IPR046732">
    <property type="entry name" value="DUF6624"/>
</dbReference>
<dbReference type="EMBL" id="FNUT01000005">
    <property type="protein sequence ID" value="SEG13949.1"/>
    <property type="molecule type" value="Genomic_DNA"/>
</dbReference>
<dbReference type="Pfam" id="PF20329">
    <property type="entry name" value="DUF6624"/>
    <property type="match status" value="1"/>
</dbReference>
<dbReference type="OrthoDB" id="1164858at2"/>
<evidence type="ECO:0000313" key="3">
    <source>
        <dbReference type="Proteomes" id="UP000236731"/>
    </source>
</evidence>
<evidence type="ECO:0000313" key="2">
    <source>
        <dbReference type="EMBL" id="SEG13949.1"/>
    </source>
</evidence>
<dbReference type="Proteomes" id="UP000236731">
    <property type="component" value="Unassembled WGS sequence"/>
</dbReference>
<accession>A0A1H5XQ88</accession>
<dbReference type="AlphaFoldDB" id="A0A1H5XQ88"/>
<feature type="signal peptide" evidence="1">
    <location>
        <begin position="1"/>
        <end position="19"/>
    </location>
</feature>
<feature type="chain" id="PRO_5009289720" evidence="1">
    <location>
        <begin position="20"/>
        <end position="223"/>
    </location>
</feature>
<dbReference type="RefSeq" id="WP_103906004.1">
    <property type="nucleotide sequence ID" value="NZ_CP049246.1"/>
</dbReference>